<dbReference type="FunFam" id="3.40.50.880:FF:000051">
    <property type="entry name" value="Glutathione-independent glyoxalase HSP31"/>
    <property type="match status" value="1"/>
</dbReference>
<dbReference type="GO" id="GO:0005737">
    <property type="term" value="C:cytoplasm"/>
    <property type="evidence" value="ECO:0007669"/>
    <property type="project" value="TreeGrafter"/>
</dbReference>
<dbReference type="OMA" id="LHPFEVF"/>
<organism evidence="7 8">
    <name type="scientific">Acanthamoeba castellanii (strain ATCC 30010 / Neff)</name>
    <dbReference type="NCBI Taxonomy" id="1257118"/>
    <lineage>
        <taxon>Eukaryota</taxon>
        <taxon>Amoebozoa</taxon>
        <taxon>Discosea</taxon>
        <taxon>Longamoebia</taxon>
        <taxon>Centramoebida</taxon>
        <taxon>Acanthamoebidae</taxon>
        <taxon>Acanthamoeba</taxon>
    </lineage>
</organism>
<dbReference type="VEuPathDB" id="AmoebaDB:ACA1_080640"/>
<dbReference type="RefSeq" id="XP_004367748.1">
    <property type="nucleotide sequence ID" value="XM_004367691.1"/>
</dbReference>
<dbReference type="InterPro" id="IPR050325">
    <property type="entry name" value="Prot/Nucl_acid_deglycase"/>
</dbReference>
<evidence type="ECO:0000256" key="3">
    <source>
        <dbReference type="ARBA" id="ARBA00023239"/>
    </source>
</evidence>
<dbReference type="PANTHER" id="PTHR48094">
    <property type="entry name" value="PROTEIN/NUCLEIC ACID DEGLYCASE DJ-1-RELATED"/>
    <property type="match status" value="1"/>
</dbReference>
<comment type="similarity">
    <text evidence="4">Belongs to the peptidase C56 family. HSP31-like subfamily.</text>
</comment>
<evidence type="ECO:0000313" key="7">
    <source>
        <dbReference type="EMBL" id="ELR22667.1"/>
    </source>
</evidence>
<dbReference type="GO" id="GO:0019172">
    <property type="term" value="F:glyoxalase III activity"/>
    <property type="evidence" value="ECO:0007669"/>
    <property type="project" value="UniProtKB-EC"/>
</dbReference>
<comment type="catalytic activity">
    <reaction evidence="5">
        <text>methylglyoxal + H2O = (R)-lactate + H(+)</text>
        <dbReference type="Rhea" id="RHEA:27754"/>
        <dbReference type="ChEBI" id="CHEBI:15377"/>
        <dbReference type="ChEBI" id="CHEBI:15378"/>
        <dbReference type="ChEBI" id="CHEBI:16004"/>
        <dbReference type="ChEBI" id="CHEBI:17158"/>
        <dbReference type="EC" id="4.2.1.130"/>
    </reaction>
</comment>
<dbReference type="EMBL" id="KB007874">
    <property type="protein sequence ID" value="ELR22667.1"/>
    <property type="molecule type" value="Genomic_DNA"/>
</dbReference>
<keyword evidence="2" id="KW-0346">Stress response</keyword>
<evidence type="ECO:0000259" key="6">
    <source>
        <dbReference type="Pfam" id="PF01965"/>
    </source>
</evidence>
<dbReference type="EC" id="4.2.1.130" evidence="1"/>
<protein>
    <recommendedName>
        <fullName evidence="1">D-lactate dehydratase</fullName>
        <ecNumber evidence="1">4.2.1.130</ecNumber>
    </recommendedName>
</protein>
<dbReference type="PANTHER" id="PTHR48094:SF11">
    <property type="entry name" value="GLUTATHIONE-INDEPENDENT GLYOXALASE HSP31-RELATED"/>
    <property type="match status" value="1"/>
</dbReference>
<dbReference type="InterPro" id="IPR029062">
    <property type="entry name" value="Class_I_gatase-like"/>
</dbReference>
<dbReference type="KEGG" id="acan:ACA1_080640"/>
<name>L8HBQ1_ACACF</name>
<gene>
    <name evidence="7" type="ORF">ACA1_080640</name>
</gene>
<evidence type="ECO:0000256" key="2">
    <source>
        <dbReference type="ARBA" id="ARBA00023016"/>
    </source>
</evidence>
<evidence type="ECO:0000256" key="5">
    <source>
        <dbReference type="ARBA" id="ARBA00048082"/>
    </source>
</evidence>
<dbReference type="Gene3D" id="3.40.50.880">
    <property type="match status" value="1"/>
</dbReference>
<reference evidence="7 8" key="1">
    <citation type="journal article" date="2013" name="Genome Biol.">
        <title>Genome of Acanthamoeba castellanii highlights extensive lateral gene transfer and early evolution of tyrosine kinase signaling.</title>
        <authorList>
            <person name="Clarke M."/>
            <person name="Lohan A.J."/>
            <person name="Liu B."/>
            <person name="Lagkouvardos I."/>
            <person name="Roy S."/>
            <person name="Zafar N."/>
            <person name="Bertelli C."/>
            <person name="Schilde C."/>
            <person name="Kianianmomeni A."/>
            <person name="Burglin T.R."/>
            <person name="Frech C."/>
            <person name="Turcotte B."/>
            <person name="Kopec K.O."/>
            <person name="Synnott J.M."/>
            <person name="Choo C."/>
            <person name="Paponov I."/>
            <person name="Finkler A."/>
            <person name="Soon Heng Tan C."/>
            <person name="Hutchins A.P."/>
            <person name="Weinmeier T."/>
            <person name="Rattei T."/>
            <person name="Chu J.S."/>
            <person name="Gimenez G."/>
            <person name="Irimia M."/>
            <person name="Rigden D.J."/>
            <person name="Fitzpatrick D.A."/>
            <person name="Lorenzo-Morales J."/>
            <person name="Bateman A."/>
            <person name="Chiu C.H."/>
            <person name="Tang P."/>
            <person name="Hegemann P."/>
            <person name="Fromm H."/>
            <person name="Raoult D."/>
            <person name="Greub G."/>
            <person name="Miranda-Saavedra D."/>
            <person name="Chen N."/>
            <person name="Nash P."/>
            <person name="Ginger M.L."/>
            <person name="Horn M."/>
            <person name="Schaap P."/>
            <person name="Caler L."/>
            <person name="Loftus B."/>
        </authorList>
    </citation>
    <scope>NUCLEOTIDE SEQUENCE [LARGE SCALE GENOMIC DNA]</scope>
    <source>
        <strain evidence="7 8">Neff</strain>
    </source>
</reference>
<dbReference type="Pfam" id="PF01965">
    <property type="entry name" value="DJ-1_PfpI"/>
    <property type="match status" value="1"/>
</dbReference>
<keyword evidence="3" id="KW-0456">Lyase</keyword>
<evidence type="ECO:0000256" key="1">
    <source>
        <dbReference type="ARBA" id="ARBA00013134"/>
    </source>
</evidence>
<accession>L8HBQ1</accession>
<evidence type="ECO:0000313" key="8">
    <source>
        <dbReference type="Proteomes" id="UP000011083"/>
    </source>
</evidence>
<evidence type="ECO:0000256" key="4">
    <source>
        <dbReference type="ARBA" id="ARBA00038493"/>
    </source>
</evidence>
<dbReference type="Proteomes" id="UP000011083">
    <property type="component" value="Unassembled WGS sequence"/>
</dbReference>
<dbReference type="GeneID" id="14923611"/>
<dbReference type="AlphaFoldDB" id="L8HBQ1"/>
<dbReference type="GO" id="GO:0019243">
    <property type="term" value="P:methylglyoxal catabolic process to D-lactate via S-lactoyl-glutathione"/>
    <property type="evidence" value="ECO:0007669"/>
    <property type="project" value="TreeGrafter"/>
</dbReference>
<dbReference type="SUPFAM" id="SSF52317">
    <property type="entry name" value="Class I glutamine amidotransferase-like"/>
    <property type="match status" value="1"/>
</dbReference>
<proteinExistence type="inferred from homology"/>
<dbReference type="InterPro" id="IPR002818">
    <property type="entry name" value="DJ-1/PfpI"/>
</dbReference>
<sequence length="258" mass="26918">MAHPQQLPRKALIAITSYNGPFWSDGTKTGLFYTEALHPFEALVAAGFEVDLASETGTYGLDEHSIKPPLLGEADAHALHDAAHPFNAKLRGQLKRAADVDPSQYGLFFASAGHGTLYDYPTAHGLIGIAADVYRRGGVVAAVCHGPAILPAVVDAAMGGSIIDGKTVTGFTTLAEGALGVLERIRADGLQTIEEGAERVGARYVAPQKPFEAFSLVDGRVVTGANPASAHLTAENAIAPTEAVRDVPGLRMHSDSGA</sequence>
<feature type="domain" description="DJ-1/PfpI" evidence="6">
    <location>
        <begin position="34"/>
        <end position="231"/>
    </location>
</feature>
<dbReference type="OrthoDB" id="543156at2759"/>
<keyword evidence="8" id="KW-1185">Reference proteome</keyword>
<dbReference type="STRING" id="1257118.L8HBQ1"/>